<protein>
    <submittedName>
        <fullName evidence="1">Uncharacterized protein</fullName>
    </submittedName>
</protein>
<gene>
    <name evidence="1" type="ORF">PIB30_083584</name>
</gene>
<proteinExistence type="predicted"/>
<evidence type="ECO:0000313" key="2">
    <source>
        <dbReference type="Proteomes" id="UP001341840"/>
    </source>
</evidence>
<comment type="caution">
    <text evidence="1">The sequence shown here is derived from an EMBL/GenBank/DDBJ whole genome shotgun (WGS) entry which is preliminary data.</text>
</comment>
<evidence type="ECO:0000313" key="1">
    <source>
        <dbReference type="EMBL" id="MED6200285.1"/>
    </source>
</evidence>
<reference evidence="1 2" key="1">
    <citation type="journal article" date="2023" name="Plants (Basel)">
        <title>Bridging the Gap: Combining Genomics and Transcriptomics Approaches to Understand Stylosanthes scabra, an Orphan Legume from the Brazilian Caatinga.</title>
        <authorList>
            <person name="Ferreira-Neto J.R.C."/>
            <person name="da Silva M.D."/>
            <person name="Binneck E."/>
            <person name="de Melo N.F."/>
            <person name="da Silva R.H."/>
            <person name="de Melo A.L.T.M."/>
            <person name="Pandolfi V."/>
            <person name="Bustamante F.O."/>
            <person name="Brasileiro-Vidal A.C."/>
            <person name="Benko-Iseppon A.M."/>
        </authorList>
    </citation>
    <scope>NUCLEOTIDE SEQUENCE [LARGE SCALE GENOMIC DNA]</scope>
    <source>
        <tissue evidence="1">Leaves</tissue>
    </source>
</reference>
<organism evidence="1 2">
    <name type="scientific">Stylosanthes scabra</name>
    <dbReference type="NCBI Taxonomy" id="79078"/>
    <lineage>
        <taxon>Eukaryota</taxon>
        <taxon>Viridiplantae</taxon>
        <taxon>Streptophyta</taxon>
        <taxon>Embryophyta</taxon>
        <taxon>Tracheophyta</taxon>
        <taxon>Spermatophyta</taxon>
        <taxon>Magnoliopsida</taxon>
        <taxon>eudicotyledons</taxon>
        <taxon>Gunneridae</taxon>
        <taxon>Pentapetalae</taxon>
        <taxon>rosids</taxon>
        <taxon>fabids</taxon>
        <taxon>Fabales</taxon>
        <taxon>Fabaceae</taxon>
        <taxon>Papilionoideae</taxon>
        <taxon>50 kb inversion clade</taxon>
        <taxon>dalbergioids sensu lato</taxon>
        <taxon>Dalbergieae</taxon>
        <taxon>Pterocarpus clade</taxon>
        <taxon>Stylosanthes</taxon>
    </lineage>
</organism>
<dbReference type="EMBL" id="JASCZI010212775">
    <property type="protein sequence ID" value="MED6200285.1"/>
    <property type="molecule type" value="Genomic_DNA"/>
</dbReference>
<dbReference type="Proteomes" id="UP001341840">
    <property type="component" value="Unassembled WGS sequence"/>
</dbReference>
<keyword evidence="2" id="KW-1185">Reference proteome</keyword>
<sequence>MSSWVGWFPGPDDYFEINLKYGPLSVKCHGPFSKAAQTPHTEYVSYQIPKGIVTPRASTTQLKSEPVELKSPPASEIFQQQRSENHKFMGFPIRNKRPKLNSDIYLIPRVIIQEIYKKNK</sequence>
<name>A0ABU6XTE2_9FABA</name>
<accession>A0ABU6XTE2</accession>